<organism evidence="2 3">
    <name type="scientific">Sarocladium strictum</name>
    <name type="common">Black bundle disease fungus</name>
    <name type="synonym">Acremonium strictum</name>
    <dbReference type="NCBI Taxonomy" id="5046"/>
    <lineage>
        <taxon>Eukaryota</taxon>
        <taxon>Fungi</taxon>
        <taxon>Dikarya</taxon>
        <taxon>Ascomycota</taxon>
        <taxon>Pezizomycotina</taxon>
        <taxon>Sordariomycetes</taxon>
        <taxon>Hypocreomycetidae</taxon>
        <taxon>Hypocreales</taxon>
        <taxon>Sarocladiaceae</taxon>
        <taxon>Sarocladium</taxon>
    </lineage>
</organism>
<gene>
    <name evidence="2" type="ORF">NLU13_8984</name>
</gene>
<evidence type="ECO:0000313" key="3">
    <source>
        <dbReference type="Proteomes" id="UP001175261"/>
    </source>
</evidence>
<dbReference type="PANTHER" id="PTHR39398:SF1">
    <property type="entry name" value="CSN8_PSMD8_EIF3K DOMAIN-CONTAINING PROTEIN"/>
    <property type="match status" value="1"/>
</dbReference>
<evidence type="ECO:0000313" key="2">
    <source>
        <dbReference type="EMBL" id="KAK0383069.1"/>
    </source>
</evidence>
<accession>A0AA39G9W2</accession>
<feature type="region of interest" description="Disordered" evidence="1">
    <location>
        <begin position="1"/>
        <end position="34"/>
    </location>
</feature>
<protein>
    <submittedName>
        <fullName evidence="2">Uncharacterized protein</fullName>
    </submittedName>
</protein>
<proteinExistence type="predicted"/>
<name>A0AA39G9W2_SARSR</name>
<dbReference type="Proteomes" id="UP001175261">
    <property type="component" value="Unassembled WGS sequence"/>
</dbReference>
<dbReference type="PANTHER" id="PTHR39398">
    <property type="entry name" value="YALI0F14311P"/>
    <property type="match status" value="1"/>
</dbReference>
<evidence type="ECO:0000256" key="1">
    <source>
        <dbReference type="SAM" id="MobiDB-lite"/>
    </source>
</evidence>
<dbReference type="EMBL" id="JAPDFR010000009">
    <property type="protein sequence ID" value="KAK0383069.1"/>
    <property type="molecule type" value="Genomic_DNA"/>
</dbReference>
<reference evidence="2" key="1">
    <citation type="submission" date="2022-10" db="EMBL/GenBank/DDBJ databases">
        <title>Determination and structural analysis of whole genome sequence of Sarocladium strictum F4-1.</title>
        <authorList>
            <person name="Hu L."/>
            <person name="Jiang Y."/>
        </authorList>
    </citation>
    <scope>NUCLEOTIDE SEQUENCE</scope>
    <source>
        <strain evidence="2">F4-1</strain>
    </source>
</reference>
<keyword evidence="3" id="KW-1185">Reference proteome</keyword>
<comment type="caution">
    <text evidence="2">The sequence shown here is derived from an EMBL/GenBank/DDBJ whole genome shotgun (WGS) entry which is preliminary data.</text>
</comment>
<sequence>MGRMPNRSGSGPWSRLRPVEQDPLDAIGLPSKGDTKLLDKKAQEKYYTKIVERYMSFCSDAGKRDELLRRFANLKMEDLASSSAPPVKGAPFTQLSPEALQDQASNKSLSSVMMALRKLREGIVGSKRADAFSVQAYLFNIRLSVLVKQPESYHPAMLHLLNNMHMMHPLTATELQEVVTYLILDTACRRGDLAEAFMLRQRYHIRDIKLDSVLSALVHDNWFKFRQARRRVDGHQARLMDFATDDMRLHTLKCFGRTYMSVDLPYLESMTERKWDELQEKDKVGWDLDGEKVVIRRVKAKPQVAEP</sequence>
<dbReference type="AlphaFoldDB" id="A0AA39G9W2"/>